<comment type="caution">
    <text evidence="1">The sequence shown here is derived from an EMBL/GenBank/DDBJ whole genome shotgun (WGS) entry which is preliminary data.</text>
</comment>
<dbReference type="EMBL" id="BARV01032991">
    <property type="protein sequence ID" value="GAI40266.1"/>
    <property type="molecule type" value="Genomic_DNA"/>
</dbReference>
<gene>
    <name evidence="1" type="ORF">S06H3_51926</name>
</gene>
<accession>X1PCS0</accession>
<name>X1PCS0_9ZZZZ</name>
<evidence type="ECO:0008006" key="2">
    <source>
        <dbReference type="Google" id="ProtNLM"/>
    </source>
</evidence>
<organism evidence="1">
    <name type="scientific">marine sediment metagenome</name>
    <dbReference type="NCBI Taxonomy" id="412755"/>
    <lineage>
        <taxon>unclassified sequences</taxon>
        <taxon>metagenomes</taxon>
        <taxon>ecological metagenomes</taxon>
    </lineage>
</organism>
<dbReference type="InterPro" id="IPR011050">
    <property type="entry name" value="Pectin_lyase_fold/virulence"/>
</dbReference>
<dbReference type="SUPFAM" id="SSF51126">
    <property type="entry name" value="Pectin lyase-like"/>
    <property type="match status" value="1"/>
</dbReference>
<feature type="non-terminal residue" evidence="1">
    <location>
        <position position="1"/>
    </location>
</feature>
<reference evidence="1" key="1">
    <citation type="journal article" date="2014" name="Front. Microbiol.">
        <title>High frequency of phylogenetically diverse reductive dehalogenase-homologous genes in deep subseafloor sedimentary metagenomes.</title>
        <authorList>
            <person name="Kawai M."/>
            <person name="Futagami T."/>
            <person name="Toyoda A."/>
            <person name="Takaki Y."/>
            <person name="Nishi S."/>
            <person name="Hori S."/>
            <person name="Arai W."/>
            <person name="Tsubouchi T."/>
            <person name="Morono Y."/>
            <person name="Uchiyama I."/>
            <person name="Ito T."/>
            <person name="Fujiyama A."/>
            <person name="Inagaki F."/>
            <person name="Takami H."/>
        </authorList>
    </citation>
    <scope>NUCLEOTIDE SEQUENCE</scope>
    <source>
        <strain evidence="1">Expedition CK06-06</strain>
    </source>
</reference>
<proteinExistence type="predicted"/>
<dbReference type="AlphaFoldDB" id="X1PCS0"/>
<sequence length="89" mass="9925">RFTDNNGHNALVIGEGSSATVKGNYFYGSFPHAVLIMNREGVPGAEVDISDNIIDQTEGCFFILVEVLEYHTVENSIFYIVNKDWAILK</sequence>
<evidence type="ECO:0000313" key="1">
    <source>
        <dbReference type="EMBL" id="GAI40266.1"/>
    </source>
</evidence>
<protein>
    <recommendedName>
        <fullName evidence="2">Right handed beta helix domain-containing protein</fullName>
    </recommendedName>
</protein>